<dbReference type="Proteomes" id="UP001054945">
    <property type="component" value="Unassembled WGS sequence"/>
</dbReference>
<keyword evidence="2" id="KW-1185">Reference proteome</keyword>
<protein>
    <submittedName>
        <fullName evidence="1">Uncharacterized protein</fullName>
    </submittedName>
</protein>
<name>A0AAV4PBV9_CAEEX</name>
<proteinExistence type="predicted"/>
<gene>
    <name evidence="1" type="ORF">CEXT_292861</name>
</gene>
<evidence type="ECO:0000313" key="1">
    <source>
        <dbReference type="EMBL" id="GIX93651.1"/>
    </source>
</evidence>
<sequence length="116" mass="13313">MRKPLDGILNGGFHAITPVLSLKLQSVLASRLLVEKSKGVAYKSVFGRSSFNERGCYRHYLRRKCPRRDFHIMDVQTFGRGLKSGISHDSSCTFLKIVRCFGISIDWWKRQKMYGA</sequence>
<reference evidence="1 2" key="1">
    <citation type="submission" date="2021-06" db="EMBL/GenBank/DDBJ databases">
        <title>Caerostris extrusa draft genome.</title>
        <authorList>
            <person name="Kono N."/>
            <person name="Arakawa K."/>
        </authorList>
    </citation>
    <scope>NUCLEOTIDE SEQUENCE [LARGE SCALE GENOMIC DNA]</scope>
</reference>
<dbReference type="AlphaFoldDB" id="A0AAV4PBV9"/>
<comment type="caution">
    <text evidence="1">The sequence shown here is derived from an EMBL/GenBank/DDBJ whole genome shotgun (WGS) entry which is preliminary data.</text>
</comment>
<evidence type="ECO:0000313" key="2">
    <source>
        <dbReference type="Proteomes" id="UP001054945"/>
    </source>
</evidence>
<organism evidence="1 2">
    <name type="scientific">Caerostris extrusa</name>
    <name type="common">Bark spider</name>
    <name type="synonym">Caerostris bankana</name>
    <dbReference type="NCBI Taxonomy" id="172846"/>
    <lineage>
        <taxon>Eukaryota</taxon>
        <taxon>Metazoa</taxon>
        <taxon>Ecdysozoa</taxon>
        <taxon>Arthropoda</taxon>
        <taxon>Chelicerata</taxon>
        <taxon>Arachnida</taxon>
        <taxon>Araneae</taxon>
        <taxon>Araneomorphae</taxon>
        <taxon>Entelegynae</taxon>
        <taxon>Araneoidea</taxon>
        <taxon>Araneidae</taxon>
        <taxon>Caerostris</taxon>
    </lineage>
</organism>
<accession>A0AAV4PBV9</accession>
<dbReference type="EMBL" id="BPLR01004281">
    <property type="protein sequence ID" value="GIX93651.1"/>
    <property type="molecule type" value="Genomic_DNA"/>
</dbReference>